<dbReference type="InterPro" id="IPR013976">
    <property type="entry name" value="HDOD"/>
</dbReference>
<gene>
    <name evidence="2" type="ORF">DFP86_11222</name>
</gene>
<evidence type="ECO:0000313" key="2">
    <source>
        <dbReference type="EMBL" id="TDR73818.1"/>
    </source>
</evidence>
<dbReference type="SUPFAM" id="SSF109604">
    <property type="entry name" value="HD-domain/PDEase-like"/>
    <property type="match status" value="1"/>
</dbReference>
<dbReference type="RefSeq" id="WP_133682417.1">
    <property type="nucleotide sequence ID" value="NZ_SNZP01000012.1"/>
</dbReference>
<protein>
    <submittedName>
        <fullName evidence="2">HDOD domain-containing protein</fullName>
    </submittedName>
</protein>
<evidence type="ECO:0000313" key="3">
    <source>
        <dbReference type="Proteomes" id="UP000295611"/>
    </source>
</evidence>
<dbReference type="InterPro" id="IPR029016">
    <property type="entry name" value="GAF-like_dom_sf"/>
</dbReference>
<sequence length="442" mass="49138">MELNSWLNAIAARRWPILPGTMAELRQACARHSDLINFTDLANLSLSDPLLLFDLIRVVGGSRALQRNESMPSIEQAMMLIGLEPVVSRFNSLTVLEPLAGRLHPGVVEDIAMWLAHGRVAAIIAKDWLSLAGEHKVEDCYIAALVYNLPACFYLLYSNRTADRPLLQEVAEVFGLDYPKLLEQFVKTIPLPMGLLNILSTDGGVSRRKQLLRLAVGTANGLVQGAWRPQWWVGIEAAARLIGVSPAVAYSAIPHACLQVARTPRAMSYSYPLREFIMLPGAFHQAEMHAIPPRDDEGELDVALRDTVRHLAQDLHFRRVLFLRYDSEGHCLKLRYQVGLPPEHPLRNHAVGTAPGTFFALMSSKPQSFHAPPAARAKIAESYPDEFFSLLDGDAFAAMAIFTGHQLVGVFYVDYADEPRELDAEIYQRFKELVVSLTGAHT</sequence>
<dbReference type="EMBL" id="SNZP01000012">
    <property type="protein sequence ID" value="TDR73818.1"/>
    <property type="molecule type" value="Genomic_DNA"/>
</dbReference>
<proteinExistence type="predicted"/>
<dbReference type="SUPFAM" id="SSF55781">
    <property type="entry name" value="GAF domain-like"/>
    <property type="match status" value="1"/>
</dbReference>
<organism evidence="2 3">
    <name type="scientific">Paludibacterium purpuratum</name>
    <dbReference type="NCBI Taxonomy" id="1144873"/>
    <lineage>
        <taxon>Bacteria</taxon>
        <taxon>Pseudomonadati</taxon>
        <taxon>Pseudomonadota</taxon>
        <taxon>Betaproteobacteria</taxon>
        <taxon>Neisseriales</taxon>
        <taxon>Chromobacteriaceae</taxon>
        <taxon>Paludibacterium</taxon>
    </lineage>
</organism>
<evidence type="ECO:0000259" key="1">
    <source>
        <dbReference type="PROSITE" id="PS51833"/>
    </source>
</evidence>
<dbReference type="PROSITE" id="PS51833">
    <property type="entry name" value="HDOD"/>
    <property type="match status" value="1"/>
</dbReference>
<feature type="domain" description="HDOD" evidence="1">
    <location>
        <begin position="15"/>
        <end position="205"/>
    </location>
</feature>
<name>A0A4R7B241_9NEIS</name>
<dbReference type="AlphaFoldDB" id="A0A4R7B241"/>
<dbReference type="Gene3D" id="3.30.450.40">
    <property type="match status" value="1"/>
</dbReference>
<dbReference type="Pfam" id="PF08668">
    <property type="entry name" value="HDOD"/>
    <property type="match status" value="1"/>
</dbReference>
<dbReference type="Proteomes" id="UP000295611">
    <property type="component" value="Unassembled WGS sequence"/>
</dbReference>
<reference evidence="2 3" key="1">
    <citation type="submission" date="2019-03" db="EMBL/GenBank/DDBJ databases">
        <title>Genomic Encyclopedia of Type Strains, Phase III (KMG-III): the genomes of soil and plant-associated and newly described type strains.</title>
        <authorList>
            <person name="Whitman W."/>
        </authorList>
    </citation>
    <scope>NUCLEOTIDE SEQUENCE [LARGE SCALE GENOMIC DNA]</scope>
    <source>
        <strain evidence="2 3">CECT 8976</strain>
    </source>
</reference>
<keyword evidence="3" id="KW-1185">Reference proteome</keyword>
<comment type="caution">
    <text evidence="2">The sequence shown here is derived from an EMBL/GenBank/DDBJ whole genome shotgun (WGS) entry which is preliminary data.</text>
</comment>
<accession>A0A4R7B241</accession>
<dbReference type="Gene3D" id="1.10.3210.10">
    <property type="entry name" value="Hypothetical protein af1432"/>
    <property type="match status" value="1"/>
</dbReference>
<dbReference type="OrthoDB" id="8594276at2"/>